<dbReference type="Proteomes" id="UP000824178">
    <property type="component" value="Unassembled WGS sequence"/>
</dbReference>
<reference evidence="1" key="1">
    <citation type="journal article" date="2021" name="PeerJ">
        <title>Extensive microbial diversity within the chicken gut microbiome revealed by metagenomics and culture.</title>
        <authorList>
            <person name="Gilroy R."/>
            <person name="Ravi A."/>
            <person name="Getino M."/>
            <person name="Pursley I."/>
            <person name="Horton D.L."/>
            <person name="Alikhan N.F."/>
            <person name="Baker D."/>
            <person name="Gharbi K."/>
            <person name="Hall N."/>
            <person name="Watson M."/>
            <person name="Adriaenssens E.M."/>
            <person name="Foster-Nyarko E."/>
            <person name="Jarju S."/>
            <person name="Secka A."/>
            <person name="Antonio M."/>
            <person name="Oren A."/>
            <person name="Chaudhuri R.R."/>
            <person name="La Ragione R."/>
            <person name="Hildebrand F."/>
            <person name="Pallen M.J."/>
        </authorList>
    </citation>
    <scope>NUCLEOTIDE SEQUENCE</scope>
    <source>
        <strain evidence="1">742</strain>
    </source>
</reference>
<reference evidence="1" key="2">
    <citation type="submission" date="2021-04" db="EMBL/GenBank/DDBJ databases">
        <authorList>
            <person name="Gilroy R."/>
        </authorList>
    </citation>
    <scope>NUCLEOTIDE SEQUENCE</scope>
    <source>
        <strain evidence="1">742</strain>
    </source>
</reference>
<dbReference type="EMBL" id="JAHLFH010000166">
    <property type="protein sequence ID" value="MBU3820259.1"/>
    <property type="molecule type" value="Genomic_DNA"/>
</dbReference>
<dbReference type="AlphaFoldDB" id="A0A9E2KKW3"/>
<protein>
    <submittedName>
        <fullName evidence="1">Uncharacterized protein</fullName>
    </submittedName>
</protein>
<sequence>YCNHTIEERRQLFHSLFHFARRAPIHYISVCVRKSECRDIIDLTAKLSRAISEILRRHEPYFTSFDRIIVYYDNGQVELTKILTSVFYALYSHVEFRKVQPVDYKLFQVADLICTLELLAAKGASTQFSSSEHSFFGSVRDFKKNYLKNIQKKLL</sequence>
<evidence type="ECO:0000313" key="2">
    <source>
        <dbReference type="Proteomes" id="UP000824178"/>
    </source>
</evidence>
<gene>
    <name evidence="1" type="ORF">H9864_07830</name>
</gene>
<accession>A0A9E2KKW3</accession>
<name>A0A9E2KKW3_9FIRM</name>
<feature type="non-terminal residue" evidence="1">
    <location>
        <position position="1"/>
    </location>
</feature>
<comment type="caution">
    <text evidence="1">The sequence shown here is derived from an EMBL/GenBank/DDBJ whole genome shotgun (WGS) entry which is preliminary data.</text>
</comment>
<evidence type="ECO:0000313" key="1">
    <source>
        <dbReference type="EMBL" id="MBU3820259.1"/>
    </source>
</evidence>
<organism evidence="1 2">
    <name type="scientific">Candidatus Faecalibacterium intestinavium</name>
    <dbReference type="NCBI Taxonomy" id="2838580"/>
    <lineage>
        <taxon>Bacteria</taxon>
        <taxon>Bacillati</taxon>
        <taxon>Bacillota</taxon>
        <taxon>Clostridia</taxon>
        <taxon>Eubacteriales</taxon>
        <taxon>Oscillospiraceae</taxon>
        <taxon>Faecalibacterium</taxon>
    </lineage>
</organism>
<proteinExistence type="predicted"/>